<comment type="caution">
    <text evidence="2">The sequence shown here is derived from an EMBL/GenBank/DDBJ whole genome shotgun (WGS) entry which is preliminary data.</text>
</comment>
<reference evidence="2" key="1">
    <citation type="submission" date="2020-06" db="EMBL/GenBank/DDBJ databases">
        <authorList>
            <person name="Li T."/>
            <person name="Hu X."/>
            <person name="Zhang T."/>
            <person name="Song X."/>
            <person name="Zhang H."/>
            <person name="Dai N."/>
            <person name="Sheng W."/>
            <person name="Hou X."/>
            <person name="Wei L."/>
        </authorList>
    </citation>
    <scope>NUCLEOTIDE SEQUENCE</scope>
    <source>
        <strain evidence="2">G02</strain>
        <tissue evidence="2">Leaf</tissue>
    </source>
</reference>
<organism evidence="2">
    <name type="scientific">Sesamum radiatum</name>
    <name type="common">Black benniseed</name>
    <dbReference type="NCBI Taxonomy" id="300843"/>
    <lineage>
        <taxon>Eukaryota</taxon>
        <taxon>Viridiplantae</taxon>
        <taxon>Streptophyta</taxon>
        <taxon>Embryophyta</taxon>
        <taxon>Tracheophyta</taxon>
        <taxon>Spermatophyta</taxon>
        <taxon>Magnoliopsida</taxon>
        <taxon>eudicotyledons</taxon>
        <taxon>Gunneridae</taxon>
        <taxon>Pentapetalae</taxon>
        <taxon>asterids</taxon>
        <taxon>lamiids</taxon>
        <taxon>Lamiales</taxon>
        <taxon>Pedaliaceae</taxon>
        <taxon>Sesamum</taxon>
    </lineage>
</organism>
<accession>A0AAW2R1I1</accession>
<sequence>MEPIVLAGRQQSRRPAATRREKSSRMRSPPPAGCLSSKSYLLRFGSEYALTTPKSSSPEEEE</sequence>
<evidence type="ECO:0000256" key="1">
    <source>
        <dbReference type="SAM" id="MobiDB-lite"/>
    </source>
</evidence>
<dbReference type="AlphaFoldDB" id="A0AAW2R1I1"/>
<dbReference type="EMBL" id="JACGWJ010000014">
    <property type="protein sequence ID" value="KAL0373699.1"/>
    <property type="molecule type" value="Genomic_DNA"/>
</dbReference>
<evidence type="ECO:0000313" key="2">
    <source>
        <dbReference type="EMBL" id="KAL0373699.1"/>
    </source>
</evidence>
<name>A0AAW2R1I1_SESRA</name>
<gene>
    <name evidence="2" type="ORF">Sradi_3285600</name>
</gene>
<proteinExistence type="predicted"/>
<reference evidence="2" key="2">
    <citation type="journal article" date="2024" name="Plant">
        <title>Genomic evolution and insights into agronomic trait innovations of Sesamum species.</title>
        <authorList>
            <person name="Miao H."/>
            <person name="Wang L."/>
            <person name="Qu L."/>
            <person name="Liu H."/>
            <person name="Sun Y."/>
            <person name="Le M."/>
            <person name="Wang Q."/>
            <person name="Wei S."/>
            <person name="Zheng Y."/>
            <person name="Lin W."/>
            <person name="Duan Y."/>
            <person name="Cao H."/>
            <person name="Xiong S."/>
            <person name="Wang X."/>
            <person name="Wei L."/>
            <person name="Li C."/>
            <person name="Ma Q."/>
            <person name="Ju M."/>
            <person name="Zhao R."/>
            <person name="Li G."/>
            <person name="Mu C."/>
            <person name="Tian Q."/>
            <person name="Mei H."/>
            <person name="Zhang T."/>
            <person name="Gao T."/>
            <person name="Zhang H."/>
        </authorList>
    </citation>
    <scope>NUCLEOTIDE SEQUENCE</scope>
    <source>
        <strain evidence="2">G02</strain>
    </source>
</reference>
<protein>
    <submittedName>
        <fullName evidence="2">Uncharacterized protein</fullName>
    </submittedName>
</protein>
<feature type="region of interest" description="Disordered" evidence="1">
    <location>
        <begin position="1"/>
        <end position="37"/>
    </location>
</feature>